<accession>A0A839Y5B0</accession>
<evidence type="ECO:0000313" key="2">
    <source>
        <dbReference type="Proteomes" id="UP000580718"/>
    </source>
</evidence>
<organism evidence="1 2">
    <name type="scientific">Modestobacter versicolor</name>
    <dbReference type="NCBI Taxonomy" id="429133"/>
    <lineage>
        <taxon>Bacteria</taxon>
        <taxon>Bacillati</taxon>
        <taxon>Actinomycetota</taxon>
        <taxon>Actinomycetes</taxon>
        <taxon>Geodermatophilales</taxon>
        <taxon>Geodermatophilaceae</taxon>
        <taxon>Modestobacter</taxon>
    </lineage>
</organism>
<evidence type="ECO:0000313" key="1">
    <source>
        <dbReference type="EMBL" id="MBB3677879.1"/>
    </source>
</evidence>
<dbReference type="RefSeq" id="WP_181428923.1">
    <property type="nucleotide sequence ID" value="NZ_JACIBU010000001.1"/>
</dbReference>
<reference evidence="1 2" key="1">
    <citation type="submission" date="2020-08" db="EMBL/GenBank/DDBJ databases">
        <title>Sequencing the genomes of 1000 actinobacteria strains.</title>
        <authorList>
            <person name="Klenk H.-P."/>
        </authorList>
    </citation>
    <scope>NUCLEOTIDE SEQUENCE [LARGE SCALE GENOMIC DNA]</scope>
    <source>
        <strain evidence="1 2">DSM 16678</strain>
    </source>
</reference>
<dbReference type="AlphaFoldDB" id="A0A839Y5B0"/>
<dbReference type="Proteomes" id="UP000580718">
    <property type="component" value="Unassembled WGS sequence"/>
</dbReference>
<protein>
    <submittedName>
        <fullName evidence="1">Uncharacterized protein</fullName>
    </submittedName>
</protein>
<name>A0A839Y5B0_9ACTN</name>
<dbReference type="EMBL" id="JACIBU010000001">
    <property type="protein sequence ID" value="MBB3677879.1"/>
    <property type="molecule type" value="Genomic_DNA"/>
</dbReference>
<comment type="caution">
    <text evidence="1">The sequence shown here is derived from an EMBL/GenBank/DDBJ whole genome shotgun (WGS) entry which is preliminary data.</text>
</comment>
<proteinExistence type="predicted"/>
<gene>
    <name evidence="1" type="ORF">FHX36_003614</name>
</gene>
<sequence>MTSVEAVRCHRCGHGYRAHQPACTTGASTGVGCRCDGFRWVDPAPAADVRGYHRPLP</sequence>